<evidence type="ECO:0000313" key="2">
    <source>
        <dbReference type="EMBL" id="TWT84554.1"/>
    </source>
</evidence>
<dbReference type="AlphaFoldDB" id="A0A5C5ZB74"/>
<name>A0A5C5ZB74_9BACT</name>
<accession>A0A5C5ZB74</accession>
<proteinExistence type="predicted"/>
<protein>
    <submittedName>
        <fullName evidence="2">Uncharacterized protein</fullName>
    </submittedName>
</protein>
<sequence>MGPRLSFLSLPMPPEIICENWNQIVGKAPDPAFQDRAIAAIQSAFPGNETVQTKMRAHPLERLSYIQLYVPCGKKDDYGLKDRDECRREVADVLAGAMDHLALDVVFTRDPQWIAASTGYKTDSKRDNEASGESPQAISADDVPVG</sequence>
<evidence type="ECO:0000256" key="1">
    <source>
        <dbReference type="SAM" id="MobiDB-lite"/>
    </source>
</evidence>
<dbReference type="Proteomes" id="UP000315010">
    <property type="component" value="Unassembled WGS sequence"/>
</dbReference>
<comment type="caution">
    <text evidence="2">The sequence shown here is derived from an EMBL/GenBank/DDBJ whole genome shotgun (WGS) entry which is preliminary data.</text>
</comment>
<gene>
    <name evidence="2" type="ORF">CA13_60340</name>
</gene>
<dbReference type="RefSeq" id="WP_146402336.1">
    <property type="nucleotide sequence ID" value="NZ_SJPJ01000001.1"/>
</dbReference>
<reference evidence="2 3" key="1">
    <citation type="submission" date="2019-02" db="EMBL/GenBank/DDBJ databases">
        <title>Deep-cultivation of Planctomycetes and their phenomic and genomic characterization uncovers novel biology.</title>
        <authorList>
            <person name="Wiegand S."/>
            <person name="Jogler M."/>
            <person name="Boedeker C."/>
            <person name="Pinto D."/>
            <person name="Vollmers J."/>
            <person name="Rivas-Marin E."/>
            <person name="Kohn T."/>
            <person name="Peeters S.H."/>
            <person name="Heuer A."/>
            <person name="Rast P."/>
            <person name="Oberbeckmann S."/>
            <person name="Bunk B."/>
            <person name="Jeske O."/>
            <person name="Meyerdierks A."/>
            <person name="Storesund J.E."/>
            <person name="Kallscheuer N."/>
            <person name="Luecker S."/>
            <person name="Lage O.M."/>
            <person name="Pohl T."/>
            <person name="Merkel B.J."/>
            <person name="Hornburger P."/>
            <person name="Mueller R.-W."/>
            <person name="Bruemmer F."/>
            <person name="Labrenz M."/>
            <person name="Spormann A.M."/>
            <person name="Op Den Camp H."/>
            <person name="Overmann J."/>
            <person name="Amann R."/>
            <person name="Jetten M.S.M."/>
            <person name="Mascher T."/>
            <person name="Medema M.H."/>
            <person name="Devos D.P."/>
            <person name="Kaster A.-K."/>
            <person name="Ovreas L."/>
            <person name="Rohde M."/>
            <person name="Galperin M.Y."/>
            <person name="Jogler C."/>
        </authorList>
    </citation>
    <scope>NUCLEOTIDE SEQUENCE [LARGE SCALE GENOMIC DNA]</scope>
    <source>
        <strain evidence="2 3">CA13</strain>
    </source>
</reference>
<evidence type="ECO:0000313" key="3">
    <source>
        <dbReference type="Proteomes" id="UP000315010"/>
    </source>
</evidence>
<keyword evidence="3" id="KW-1185">Reference proteome</keyword>
<organism evidence="2 3">
    <name type="scientific">Novipirellula herctigrandis</name>
    <dbReference type="NCBI Taxonomy" id="2527986"/>
    <lineage>
        <taxon>Bacteria</taxon>
        <taxon>Pseudomonadati</taxon>
        <taxon>Planctomycetota</taxon>
        <taxon>Planctomycetia</taxon>
        <taxon>Pirellulales</taxon>
        <taxon>Pirellulaceae</taxon>
        <taxon>Novipirellula</taxon>
    </lineage>
</organism>
<dbReference type="EMBL" id="SJPJ01000001">
    <property type="protein sequence ID" value="TWT84554.1"/>
    <property type="molecule type" value="Genomic_DNA"/>
</dbReference>
<feature type="region of interest" description="Disordered" evidence="1">
    <location>
        <begin position="118"/>
        <end position="146"/>
    </location>
</feature>